<protein>
    <recommendedName>
        <fullName evidence="3">Cobalamin-independent methionine synthase MetE C-terminal/archaeal domain-containing protein</fullName>
    </recommendedName>
</protein>
<comment type="caution">
    <text evidence="1">The sequence shown here is derived from an EMBL/GenBank/DDBJ whole genome shotgun (WGS) entry which is preliminary data.</text>
</comment>
<sequence>MSSFMEAIYPVDRQNDGMSLQDEGQARACSLPEIASLVELVRIESMTKEEAIRAADPYSIGSLLREAEPFSGDQGDLGAPELLLGWCDDARGMGIFAEDWTYPPEQAEALSGTAGLTLLREDDWLARGHLKEIYEEWIMQYAGLSGRPHPSIACRERLLYRWKGHMETVLHHLDERVLRVALISGLDIMKGHPREKEALSDLRDIQLEALFRAALACHRQGMEHRIEILVPHTSDPEAWNQTHELIERVAEETLCHQRRAVSFSIGALMNADIACSAAADLARSANLLVLDCGGISDPETPWPDDVVEHIAALSGTIRKIRPRLLLRATGLRNTADLPAVYRAGFAEIGVPAEQLPAFRLAAAQWEIQQRAGRSSSSQSTMRVKG</sequence>
<evidence type="ECO:0000313" key="1">
    <source>
        <dbReference type="EMBL" id="GIO69205.1"/>
    </source>
</evidence>
<dbReference type="InterPro" id="IPR015813">
    <property type="entry name" value="Pyrv/PenolPyrv_kinase-like_dom"/>
</dbReference>
<evidence type="ECO:0008006" key="3">
    <source>
        <dbReference type="Google" id="ProtNLM"/>
    </source>
</evidence>
<dbReference type="InterPro" id="IPR040442">
    <property type="entry name" value="Pyrv_kinase-like_dom_sf"/>
</dbReference>
<proteinExistence type="predicted"/>
<organism evidence="1 2">
    <name type="scientific">Paenibacillus cookii</name>
    <dbReference type="NCBI Taxonomy" id="157839"/>
    <lineage>
        <taxon>Bacteria</taxon>
        <taxon>Bacillati</taxon>
        <taxon>Bacillota</taxon>
        <taxon>Bacilli</taxon>
        <taxon>Bacillales</taxon>
        <taxon>Paenibacillaceae</taxon>
        <taxon>Paenibacillus</taxon>
    </lineage>
</organism>
<dbReference type="RefSeq" id="WP_036712813.1">
    <property type="nucleotide sequence ID" value="NZ_BORW01000027.1"/>
</dbReference>
<name>A0ABQ4M0Y8_9BACL</name>
<dbReference type="Gene3D" id="3.20.20.60">
    <property type="entry name" value="Phosphoenolpyruvate-binding domains"/>
    <property type="match status" value="1"/>
</dbReference>
<keyword evidence="2" id="KW-1185">Reference proteome</keyword>
<evidence type="ECO:0000313" key="2">
    <source>
        <dbReference type="Proteomes" id="UP000680638"/>
    </source>
</evidence>
<dbReference type="Proteomes" id="UP000680638">
    <property type="component" value="Unassembled WGS sequence"/>
</dbReference>
<reference evidence="1 2" key="1">
    <citation type="submission" date="2021-03" db="EMBL/GenBank/DDBJ databases">
        <title>Antimicrobial resistance genes in bacteria isolated from Japanese honey, and their potential for conferring macrolide and lincosamide resistance in the American foulbrood pathogen Paenibacillus larvae.</title>
        <authorList>
            <person name="Okamoto M."/>
            <person name="Kumagai M."/>
            <person name="Kanamori H."/>
            <person name="Takamatsu D."/>
        </authorList>
    </citation>
    <scope>NUCLEOTIDE SEQUENCE [LARGE SCALE GENOMIC DNA]</scope>
    <source>
        <strain evidence="1 2">J21TS3</strain>
    </source>
</reference>
<dbReference type="EMBL" id="BORW01000027">
    <property type="protein sequence ID" value="GIO69205.1"/>
    <property type="molecule type" value="Genomic_DNA"/>
</dbReference>
<gene>
    <name evidence="1" type="ORF">J21TS3_40260</name>
</gene>
<accession>A0ABQ4M0Y8</accession>
<dbReference type="SUPFAM" id="SSF51621">
    <property type="entry name" value="Phosphoenolpyruvate/pyruvate domain"/>
    <property type="match status" value="1"/>
</dbReference>